<organism evidence="1 2">
    <name type="scientific">Candidatus Scatousia excrementipullorum</name>
    <dbReference type="NCBI Taxonomy" id="2840936"/>
    <lineage>
        <taxon>Bacteria</taxon>
        <taxon>Candidatus Scatousia</taxon>
    </lineage>
</organism>
<gene>
    <name evidence="1" type="ORF">IAC76_07685</name>
</gene>
<evidence type="ECO:0000313" key="1">
    <source>
        <dbReference type="EMBL" id="MBO8431252.1"/>
    </source>
</evidence>
<comment type="caution">
    <text evidence="1">The sequence shown here is derived from an EMBL/GenBank/DDBJ whole genome shotgun (WGS) entry which is preliminary data.</text>
</comment>
<proteinExistence type="predicted"/>
<dbReference type="NCBIfam" id="TIGR01909">
    <property type="entry name" value="C_GCAxxG_C_C"/>
    <property type="match status" value="1"/>
</dbReference>
<reference evidence="1" key="1">
    <citation type="submission" date="2020-10" db="EMBL/GenBank/DDBJ databases">
        <authorList>
            <person name="Gilroy R."/>
        </authorList>
    </citation>
    <scope>NUCLEOTIDE SEQUENCE</scope>
    <source>
        <strain evidence="1">10192</strain>
    </source>
</reference>
<name>A0A9D9DNP6_9BACT</name>
<evidence type="ECO:0000313" key="2">
    <source>
        <dbReference type="Proteomes" id="UP000823632"/>
    </source>
</evidence>
<accession>A0A9D9DNP6</accession>
<reference evidence="1" key="2">
    <citation type="journal article" date="2021" name="PeerJ">
        <title>Extensive microbial diversity within the chicken gut microbiome revealed by metagenomics and culture.</title>
        <authorList>
            <person name="Gilroy R."/>
            <person name="Ravi A."/>
            <person name="Getino M."/>
            <person name="Pursley I."/>
            <person name="Horton D.L."/>
            <person name="Alikhan N.F."/>
            <person name="Baker D."/>
            <person name="Gharbi K."/>
            <person name="Hall N."/>
            <person name="Watson M."/>
            <person name="Adriaenssens E.M."/>
            <person name="Foster-Nyarko E."/>
            <person name="Jarju S."/>
            <person name="Secka A."/>
            <person name="Antonio M."/>
            <person name="Oren A."/>
            <person name="Chaudhuri R.R."/>
            <person name="La Ragione R."/>
            <person name="Hildebrand F."/>
            <person name="Pallen M.J."/>
        </authorList>
    </citation>
    <scope>NUCLEOTIDE SEQUENCE</scope>
    <source>
        <strain evidence="1">10192</strain>
    </source>
</reference>
<dbReference type="AlphaFoldDB" id="A0A9D9DNP6"/>
<dbReference type="InterPro" id="IPR010181">
    <property type="entry name" value="CGCAxxGCC_motif"/>
</dbReference>
<sequence>MNNYSQKAKTLFRESYNCAQSVFCTFAEDLGIDFDSALKLSSSFGGGMGRMREVCGAVSAMFMIAGLKYGYTEPNNKEVKTEHYKRIQELAQLFKEKHGTIICRELLGPLADDSYIPSDRTKEYYAVRPCEKIIGDAAEIISEYIAEHDSKMFKNSN</sequence>
<dbReference type="Pfam" id="PF09719">
    <property type="entry name" value="C_GCAxxG_C_C"/>
    <property type="match status" value="1"/>
</dbReference>
<protein>
    <submittedName>
        <fullName evidence="1">C_GCAxxG_C_C family protein</fullName>
    </submittedName>
</protein>
<dbReference type="EMBL" id="JADIND010000171">
    <property type="protein sequence ID" value="MBO8431252.1"/>
    <property type="molecule type" value="Genomic_DNA"/>
</dbReference>
<dbReference type="Proteomes" id="UP000823632">
    <property type="component" value="Unassembled WGS sequence"/>
</dbReference>